<dbReference type="Gene3D" id="3.40.50.720">
    <property type="entry name" value="NAD(P)-binding Rossmann-like Domain"/>
    <property type="match status" value="1"/>
</dbReference>
<dbReference type="InterPro" id="IPR036291">
    <property type="entry name" value="NAD(P)-bd_dom_sf"/>
</dbReference>
<evidence type="ECO:0000256" key="1">
    <source>
        <dbReference type="ARBA" id="ARBA00007637"/>
    </source>
</evidence>
<dbReference type="AlphaFoldDB" id="A0A6J6QGN1"/>
<comment type="similarity">
    <text evidence="1">Belongs to the NAD(P)-dependent epimerase/dehydratase family.</text>
</comment>
<dbReference type="SUPFAM" id="SSF51735">
    <property type="entry name" value="NAD(P)-binding Rossmann-fold domains"/>
    <property type="match status" value="1"/>
</dbReference>
<evidence type="ECO:0000259" key="2">
    <source>
        <dbReference type="Pfam" id="PF01370"/>
    </source>
</evidence>
<dbReference type="PANTHER" id="PTHR43000">
    <property type="entry name" value="DTDP-D-GLUCOSE 4,6-DEHYDRATASE-RELATED"/>
    <property type="match status" value="1"/>
</dbReference>
<gene>
    <name evidence="3" type="ORF">UFOPK2399_01938</name>
</gene>
<name>A0A6J6QGN1_9ZZZZ</name>
<organism evidence="3">
    <name type="scientific">freshwater metagenome</name>
    <dbReference type="NCBI Taxonomy" id="449393"/>
    <lineage>
        <taxon>unclassified sequences</taxon>
        <taxon>metagenomes</taxon>
        <taxon>ecological metagenomes</taxon>
    </lineage>
</organism>
<feature type="domain" description="NAD-dependent epimerase/dehydratase" evidence="2">
    <location>
        <begin position="4"/>
        <end position="225"/>
    </location>
</feature>
<evidence type="ECO:0000313" key="3">
    <source>
        <dbReference type="EMBL" id="CAB4710049.1"/>
    </source>
</evidence>
<dbReference type="CDD" id="cd08946">
    <property type="entry name" value="SDR_e"/>
    <property type="match status" value="1"/>
</dbReference>
<reference evidence="3" key="1">
    <citation type="submission" date="2020-05" db="EMBL/GenBank/DDBJ databases">
        <authorList>
            <person name="Chiriac C."/>
            <person name="Salcher M."/>
            <person name="Ghai R."/>
            <person name="Kavagutti S V."/>
        </authorList>
    </citation>
    <scope>NUCLEOTIDE SEQUENCE</scope>
</reference>
<accession>A0A6J6QGN1</accession>
<dbReference type="InterPro" id="IPR001509">
    <property type="entry name" value="Epimerase_deHydtase"/>
</dbReference>
<sequence>MGKALVIGSEGNIGAPLVRHLRSLGWDVLESDIRPAFRDDYVMADINHPVDLLPAFDWGPDVVFVLSAMVSRVTCEQASGLAVSTNLGGINNVLQLCKRVNAMTVFFSTSEVYGPDAEVMDEATTVPKPNNRYGLTKLLGEQLVEYEVRTHGLRAVTLRPFMMYDENEDLGDHRSAMIRFASNLAVGNPIDVHRGSARGWLHVSDAIRAVEAAAQVREYAVINIGHPEIVPIEDLAERIRARLGADPALVTFSDLPSRMTLIKRPSLERQRDLLGVVPTVSLDEGIDRVCSLVVERVSQ</sequence>
<dbReference type="EMBL" id="CAEZXP010000010">
    <property type="protein sequence ID" value="CAB4710049.1"/>
    <property type="molecule type" value="Genomic_DNA"/>
</dbReference>
<protein>
    <submittedName>
        <fullName evidence="3">Unannotated protein</fullName>
    </submittedName>
</protein>
<dbReference type="Pfam" id="PF01370">
    <property type="entry name" value="Epimerase"/>
    <property type="match status" value="1"/>
</dbReference>
<proteinExistence type="inferred from homology"/>